<dbReference type="AlphaFoldDB" id="A0A6J1QGC7"/>
<name>A0A6J1QGC7_9HYME</name>
<organism evidence="2 3">
    <name type="scientific">Temnothorax curvispinosus</name>
    <dbReference type="NCBI Taxonomy" id="300111"/>
    <lineage>
        <taxon>Eukaryota</taxon>
        <taxon>Metazoa</taxon>
        <taxon>Ecdysozoa</taxon>
        <taxon>Arthropoda</taxon>
        <taxon>Hexapoda</taxon>
        <taxon>Insecta</taxon>
        <taxon>Pterygota</taxon>
        <taxon>Neoptera</taxon>
        <taxon>Endopterygota</taxon>
        <taxon>Hymenoptera</taxon>
        <taxon>Apocrita</taxon>
        <taxon>Aculeata</taxon>
        <taxon>Formicoidea</taxon>
        <taxon>Formicidae</taxon>
        <taxon>Myrmicinae</taxon>
        <taxon>Temnothorax</taxon>
    </lineage>
</organism>
<feature type="compositionally biased region" description="Polar residues" evidence="1">
    <location>
        <begin position="157"/>
        <end position="166"/>
    </location>
</feature>
<feature type="region of interest" description="Disordered" evidence="1">
    <location>
        <begin position="74"/>
        <end position="166"/>
    </location>
</feature>
<sequence>MRKYSSASGAKLPSSLRGTLLRKHIATVCITLDISKNQVSDLADFMGHHEKIHKSHYRQSVATKDLAISKLLKYAQGEDTTDESDEKSENNESDKENSTDLNSNTPKQKQRPKRCIGKRKDKGHTTTTKGKKMKLQHSNYRTKPHHESEIESDNECNVDSNANKRK</sequence>
<dbReference type="PANTHER" id="PTHR33480">
    <property type="entry name" value="SET DOMAIN-CONTAINING PROTEIN-RELATED"/>
    <property type="match status" value="1"/>
</dbReference>
<evidence type="ECO:0000256" key="1">
    <source>
        <dbReference type="SAM" id="MobiDB-lite"/>
    </source>
</evidence>
<dbReference type="Proteomes" id="UP000504618">
    <property type="component" value="Unplaced"/>
</dbReference>
<evidence type="ECO:0000313" key="3">
    <source>
        <dbReference type="RefSeq" id="XP_024880868.1"/>
    </source>
</evidence>
<dbReference type="GeneID" id="112460441"/>
<feature type="compositionally biased region" description="Basic residues" evidence="1">
    <location>
        <begin position="129"/>
        <end position="144"/>
    </location>
</feature>
<dbReference type="RefSeq" id="XP_024880868.1">
    <property type="nucleotide sequence ID" value="XM_025025100.1"/>
</dbReference>
<feature type="compositionally biased region" description="Basic and acidic residues" evidence="1">
    <location>
        <begin position="87"/>
        <end position="98"/>
    </location>
</feature>
<protein>
    <submittedName>
        <fullName evidence="3">Uncharacterized protein LOC112460441</fullName>
    </submittedName>
</protein>
<feature type="non-terminal residue" evidence="3">
    <location>
        <position position="166"/>
    </location>
</feature>
<reference evidence="3" key="1">
    <citation type="submission" date="2025-08" db="UniProtKB">
        <authorList>
            <consortium name="RefSeq"/>
        </authorList>
    </citation>
    <scope>IDENTIFICATION</scope>
    <source>
        <tissue evidence="3">Whole body</tissue>
    </source>
</reference>
<evidence type="ECO:0000313" key="2">
    <source>
        <dbReference type="Proteomes" id="UP000504618"/>
    </source>
</evidence>
<accession>A0A6J1QGC7</accession>
<proteinExistence type="predicted"/>
<feature type="compositionally biased region" description="Basic residues" evidence="1">
    <location>
        <begin position="108"/>
        <end position="122"/>
    </location>
</feature>
<keyword evidence="2" id="KW-1185">Reference proteome</keyword>
<dbReference type="OrthoDB" id="7555478at2759"/>
<gene>
    <name evidence="3" type="primary">LOC112460441</name>
</gene>